<evidence type="ECO:0000259" key="11">
    <source>
        <dbReference type="Pfam" id="PF22782"/>
    </source>
</evidence>
<evidence type="ECO:0000313" key="12">
    <source>
        <dbReference type="Proteomes" id="UP000887540"/>
    </source>
</evidence>
<organism evidence="12 13">
    <name type="scientific">Acrobeloides nanus</name>
    <dbReference type="NCBI Taxonomy" id="290746"/>
    <lineage>
        <taxon>Eukaryota</taxon>
        <taxon>Metazoa</taxon>
        <taxon>Ecdysozoa</taxon>
        <taxon>Nematoda</taxon>
        <taxon>Chromadorea</taxon>
        <taxon>Rhabditida</taxon>
        <taxon>Tylenchina</taxon>
        <taxon>Cephalobomorpha</taxon>
        <taxon>Cephaloboidea</taxon>
        <taxon>Cephalobidae</taxon>
        <taxon>Acrobeloides</taxon>
    </lineage>
</organism>
<feature type="domain" description="SDE2/SF3A3 SAP" evidence="10">
    <location>
        <begin position="186"/>
        <end position="261"/>
    </location>
</feature>
<dbReference type="GO" id="GO:0008380">
    <property type="term" value="P:RNA splicing"/>
    <property type="evidence" value="ECO:0007669"/>
    <property type="project" value="UniProtKB-KW"/>
</dbReference>
<evidence type="ECO:0000256" key="9">
    <source>
        <dbReference type="SAM" id="MobiDB-lite"/>
    </source>
</evidence>
<feature type="compositionally biased region" description="Basic and acidic residues" evidence="9">
    <location>
        <begin position="176"/>
        <end position="193"/>
    </location>
</feature>
<evidence type="ECO:0000259" key="10">
    <source>
        <dbReference type="Pfam" id="PF13297"/>
    </source>
</evidence>
<dbReference type="InterPro" id="IPR025086">
    <property type="entry name" value="SDE2/SF3A3_SAP"/>
</dbReference>
<feature type="compositionally biased region" description="Acidic residues" evidence="9">
    <location>
        <begin position="99"/>
        <end position="114"/>
    </location>
</feature>
<dbReference type="WBParaSite" id="ACRNAN_scaffold20000.g15339.t1">
    <property type="protein sequence ID" value="ACRNAN_scaffold20000.g15339.t1"/>
    <property type="gene ID" value="ACRNAN_scaffold20000.g15339"/>
</dbReference>
<name>A0A914D6H7_9BILA</name>
<keyword evidence="4" id="KW-0963">Cytoplasm</keyword>
<feature type="region of interest" description="Disordered" evidence="9">
    <location>
        <begin position="26"/>
        <end position="118"/>
    </location>
</feature>
<feature type="compositionally biased region" description="Basic and acidic residues" evidence="9">
    <location>
        <begin position="26"/>
        <end position="66"/>
    </location>
</feature>
<comment type="subcellular location">
    <subcellularLocation>
        <location evidence="2">Cytoplasm</location>
    </subcellularLocation>
    <subcellularLocation>
        <location evidence="1">Nucleus</location>
    </subcellularLocation>
</comment>
<evidence type="ECO:0000256" key="3">
    <source>
        <dbReference type="ARBA" id="ARBA00008726"/>
    </source>
</evidence>
<dbReference type="GO" id="GO:0005737">
    <property type="term" value="C:cytoplasm"/>
    <property type="evidence" value="ECO:0007669"/>
    <property type="project" value="UniProtKB-SubCell"/>
</dbReference>
<accession>A0A914D6H7</accession>
<dbReference type="InterPro" id="IPR051421">
    <property type="entry name" value="RNA_Proc_DNA_Dmg_Regulator"/>
</dbReference>
<evidence type="ECO:0000256" key="1">
    <source>
        <dbReference type="ARBA" id="ARBA00004123"/>
    </source>
</evidence>
<dbReference type="PANTHER" id="PTHR12786">
    <property type="entry name" value="SPLICING FACTOR SF3A-RELATED"/>
    <property type="match status" value="1"/>
</dbReference>
<feature type="region of interest" description="Disordered" evidence="9">
    <location>
        <begin position="176"/>
        <end position="204"/>
    </location>
</feature>
<evidence type="ECO:0000256" key="5">
    <source>
        <dbReference type="ARBA" id="ARBA00022664"/>
    </source>
</evidence>
<dbReference type="InterPro" id="IPR053822">
    <property type="entry name" value="SDE2-like_dom"/>
</dbReference>
<keyword evidence="7" id="KW-0539">Nucleus</keyword>
<proteinExistence type="inferred from homology"/>
<dbReference type="Pfam" id="PF22782">
    <property type="entry name" value="SDE2"/>
    <property type="match status" value="1"/>
</dbReference>
<evidence type="ECO:0000256" key="6">
    <source>
        <dbReference type="ARBA" id="ARBA00023187"/>
    </source>
</evidence>
<evidence type="ECO:0000256" key="2">
    <source>
        <dbReference type="ARBA" id="ARBA00004496"/>
    </source>
</evidence>
<feature type="region of interest" description="Disordered" evidence="9">
    <location>
        <begin position="135"/>
        <end position="161"/>
    </location>
</feature>
<keyword evidence="6" id="KW-0508">mRNA splicing</keyword>
<dbReference type="Pfam" id="PF13297">
    <property type="entry name" value="SDE2_2C"/>
    <property type="match status" value="1"/>
</dbReference>
<evidence type="ECO:0000313" key="13">
    <source>
        <dbReference type="WBParaSite" id="ACRNAN_scaffold20000.g15339.t1"/>
    </source>
</evidence>
<dbReference type="GO" id="GO:0006397">
    <property type="term" value="P:mRNA processing"/>
    <property type="evidence" value="ECO:0007669"/>
    <property type="project" value="UniProtKB-KW"/>
</dbReference>
<protein>
    <submittedName>
        <fullName evidence="13">Replication stress response regulator SDE2</fullName>
    </submittedName>
</protein>
<feature type="domain" description="SDE2-like" evidence="11">
    <location>
        <begin position="1"/>
        <end position="75"/>
    </location>
</feature>
<sequence length="266" mass="30100">MCRNLSGRRLCDVKEEERLRKWISKTAEREKEKQRKKKEKYEKLKNGNRTKHEFSDPEYLRKRDMVLDETEDAVEAGISVLKEAPSDEPGPSSSKPIEDMMEDSSSDSDSDFDLNGEVPLKKRKVAPVAYDLPEKKPKIAENLEIEPPTNQETPVEKKNLSAASAGKKFQLIVKNVKKDEEPAKKKQVEKEKAPSPPKDFPSVDLDSYNSVSELEALGLDHLKHALEARCLKCGGSLQERASRLFSVKGLAPEEYPKNIKAPVKKK</sequence>
<reference evidence="13" key="1">
    <citation type="submission" date="2022-11" db="UniProtKB">
        <authorList>
            <consortium name="WormBaseParasite"/>
        </authorList>
    </citation>
    <scope>IDENTIFICATION</scope>
</reference>
<dbReference type="GO" id="GO:0005634">
    <property type="term" value="C:nucleus"/>
    <property type="evidence" value="ECO:0007669"/>
    <property type="project" value="UniProtKB-SubCell"/>
</dbReference>
<keyword evidence="8" id="KW-0131">Cell cycle</keyword>
<dbReference type="Proteomes" id="UP000887540">
    <property type="component" value="Unplaced"/>
</dbReference>
<evidence type="ECO:0000256" key="8">
    <source>
        <dbReference type="ARBA" id="ARBA00023306"/>
    </source>
</evidence>
<evidence type="ECO:0000256" key="4">
    <source>
        <dbReference type="ARBA" id="ARBA00022490"/>
    </source>
</evidence>
<comment type="similarity">
    <text evidence="3">Belongs to the SDE2 family.</text>
</comment>
<keyword evidence="5" id="KW-0507">mRNA processing</keyword>
<evidence type="ECO:0000256" key="7">
    <source>
        <dbReference type="ARBA" id="ARBA00023242"/>
    </source>
</evidence>
<dbReference type="AlphaFoldDB" id="A0A914D6H7"/>
<keyword evidence="12" id="KW-1185">Reference proteome</keyword>
<dbReference type="PANTHER" id="PTHR12786:SF1">
    <property type="entry name" value="SPLICING REGULATOR SDE2"/>
    <property type="match status" value="1"/>
</dbReference>